<feature type="region of interest" description="Disordered" evidence="1">
    <location>
        <begin position="171"/>
        <end position="193"/>
    </location>
</feature>
<dbReference type="AlphaFoldDB" id="A0A6J1CSN6"/>
<reference evidence="3" key="1">
    <citation type="submission" date="2025-08" db="UniProtKB">
        <authorList>
            <consortium name="RefSeq"/>
        </authorList>
    </citation>
    <scope>IDENTIFICATION</scope>
    <source>
        <strain evidence="3">OHB3-1</strain>
    </source>
</reference>
<protein>
    <submittedName>
        <fullName evidence="3">High mobility group B protein 6</fullName>
    </submittedName>
</protein>
<dbReference type="RefSeq" id="XP_022144077.1">
    <property type="nucleotide sequence ID" value="XM_022288385.1"/>
</dbReference>
<dbReference type="PANTHER" id="PTHR36790:SF1">
    <property type="entry name" value="MYELIN TRANSCRIPTION FACTOR"/>
    <property type="match status" value="1"/>
</dbReference>
<accession>A0A6J1CSN6</accession>
<dbReference type="GeneID" id="111013855"/>
<feature type="compositionally biased region" description="Polar residues" evidence="1">
    <location>
        <begin position="179"/>
        <end position="193"/>
    </location>
</feature>
<evidence type="ECO:0000313" key="2">
    <source>
        <dbReference type="Proteomes" id="UP000504603"/>
    </source>
</evidence>
<keyword evidence="2" id="KW-1185">Reference proteome</keyword>
<sequence>MQAILHPLPGAHDLPLRSGRRPLQPKNSNSLPTPLPAVAKIKPERIQISLSGDANKENLPPIPATATATIESCDSSLADELNAVKRKLERLRLDGDRTEKMFRERDAIFELQMKELLRRGQEQRELEMEVDRLFRLKELRSYCMRISPIRSLREKEREKIITDAQFPEIEVGDGEESVGENSSLDSSEFVTGI</sequence>
<organism evidence="2 3">
    <name type="scientific">Momordica charantia</name>
    <name type="common">Bitter gourd</name>
    <name type="synonym">Balsam pear</name>
    <dbReference type="NCBI Taxonomy" id="3673"/>
    <lineage>
        <taxon>Eukaryota</taxon>
        <taxon>Viridiplantae</taxon>
        <taxon>Streptophyta</taxon>
        <taxon>Embryophyta</taxon>
        <taxon>Tracheophyta</taxon>
        <taxon>Spermatophyta</taxon>
        <taxon>Magnoliopsida</taxon>
        <taxon>eudicotyledons</taxon>
        <taxon>Gunneridae</taxon>
        <taxon>Pentapetalae</taxon>
        <taxon>rosids</taxon>
        <taxon>fabids</taxon>
        <taxon>Cucurbitales</taxon>
        <taxon>Cucurbitaceae</taxon>
        <taxon>Momordiceae</taxon>
        <taxon>Momordica</taxon>
    </lineage>
</organism>
<evidence type="ECO:0000256" key="1">
    <source>
        <dbReference type="SAM" id="MobiDB-lite"/>
    </source>
</evidence>
<dbReference type="PANTHER" id="PTHR36790">
    <property type="entry name" value="MYELIN TRANSCRIPTION FACTOR"/>
    <property type="match status" value="1"/>
</dbReference>
<dbReference type="Proteomes" id="UP000504603">
    <property type="component" value="Unplaced"/>
</dbReference>
<feature type="region of interest" description="Disordered" evidence="1">
    <location>
        <begin position="1"/>
        <end position="35"/>
    </location>
</feature>
<evidence type="ECO:0000313" key="3">
    <source>
        <dbReference type="RefSeq" id="XP_022144077.1"/>
    </source>
</evidence>
<gene>
    <name evidence="3" type="primary">LOC111013855</name>
</gene>
<name>A0A6J1CSN6_MOMCH</name>
<proteinExistence type="predicted"/>
<dbReference type="KEGG" id="mcha:111013855"/>
<dbReference type="OrthoDB" id="982181at2759"/>